<organism evidence="1 2">
    <name type="scientific">Dreissena polymorpha</name>
    <name type="common">Zebra mussel</name>
    <name type="synonym">Mytilus polymorpha</name>
    <dbReference type="NCBI Taxonomy" id="45954"/>
    <lineage>
        <taxon>Eukaryota</taxon>
        <taxon>Metazoa</taxon>
        <taxon>Spiralia</taxon>
        <taxon>Lophotrochozoa</taxon>
        <taxon>Mollusca</taxon>
        <taxon>Bivalvia</taxon>
        <taxon>Autobranchia</taxon>
        <taxon>Heteroconchia</taxon>
        <taxon>Euheterodonta</taxon>
        <taxon>Imparidentia</taxon>
        <taxon>Neoheterodontei</taxon>
        <taxon>Myida</taxon>
        <taxon>Dreissenoidea</taxon>
        <taxon>Dreissenidae</taxon>
        <taxon>Dreissena</taxon>
    </lineage>
</organism>
<evidence type="ECO:0000313" key="1">
    <source>
        <dbReference type="EMBL" id="KAH3835567.1"/>
    </source>
</evidence>
<name>A0A9D4K9C3_DREPO</name>
<protein>
    <submittedName>
        <fullName evidence="1">Uncharacterized protein</fullName>
    </submittedName>
</protein>
<comment type="caution">
    <text evidence="1">The sequence shown here is derived from an EMBL/GenBank/DDBJ whole genome shotgun (WGS) entry which is preliminary data.</text>
</comment>
<reference evidence="1" key="2">
    <citation type="submission" date="2020-11" db="EMBL/GenBank/DDBJ databases">
        <authorList>
            <person name="McCartney M.A."/>
            <person name="Auch B."/>
            <person name="Kono T."/>
            <person name="Mallez S."/>
            <person name="Becker A."/>
            <person name="Gohl D.M."/>
            <person name="Silverstein K.A.T."/>
            <person name="Koren S."/>
            <person name="Bechman K.B."/>
            <person name="Herman A."/>
            <person name="Abrahante J.E."/>
            <person name="Garbe J."/>
        </authorList>
    </citation>
    <scope>NUCLEOTIDE SEQUENCE</scope>
    <source>
        <strain evidence="1">Duluth1</strain>
        <tissue evidence="1">Whole animal</tissue>
    </source>
</reference>
<gene>
    <name evidence="1" type="ORF">DPMN_108920</name>
</gene>
<dbReference type="EMBL" id="JAIWYP010000004">
    <property type="protein sequence ID" value="KAH3835567.1"/>
    <property type="molecule type" value="Genomic_DNA"/>
</dbReference>
<sequence>MRGFRRGFRGRGYHPGYPGYMRPVDRNLNPVPSIKPEGWAEEIIQVSGEFETGRIRYFENNWTK</sequence>
<keyword evidence="2" id="KW-1185">Reference proteome</keyword>
<reference evidence="1" key="1">
    <citation type="journal article" date="2019" name="bioRxiv">
        <title>The Genome of the Zebra Mussel, Dreissena polymorpha: A Resource for Invasive Species Research.</title>
        <authorList>
            <person name="McCartney M.A."/>
            <person name="Auch B."/>
            <person name="Kono T."/>
            <person name="Mallez S."/>
            <person name="Zhang Y."/>
            <person name="Obille A."/>
            <person name="Becker A."/>
            <person name="Abrahante J.E."/>
            <person name="Garbe J."/>
            <person name="Badalamenti J.P."/>
            <person name="Herman A."/>
            <person name="Mangelson H."/>
            <person name="Liachko I."/>
            <person name="Sullivan S."/>
            <person name="Sone E.D."/>
            <person name="Koren S."/>
            <person name="Silverstein K.A.T."/>
            <person name="Beckman K.B."/>
            <person name="Gohl D.M."/>
        </authorList>
    </citation>
    <scope>NUCLEOTIDE SEQUENCE</scope>
    <source>
        <strain evidence="1">Duluth1</strain>
        <tissue evidence="1">Whole animal</tissue>
    </source>
</reference>
<dbReference type="AlphaFoldDB" id="A0A9D4K9C3"/>
<dbReference type="Proteomes" id="UP000828390">
    <property type="component" value="Unassembled WGS sequence"/>
</dbReference>
<proteinExistence type="predicted"/>
<accession>A0A9D4K9C3</accession>
<evidence type="ECO:0000313" key="2">
    <source>
        <dbReference type="Proteomes" id="UP000828390"/>
    </source>
</evidence>